<feature type="domain" description="Aminoacyl-transfer RNA synthetases class-II family profile" evidence="6">
    <location>
        <begin position="223"/>
        <end position="566"/>
    </location>
</feature>
<sequence length="587" mass="66723">MLRSFISSVSGKRSTASLNNGLLLKSSARWGSNLSKSDTFSYEQRVEIVTKDHDNHYPLIDNIRDAAPKLTQSQLLRIPQFKTNYQYLTNEQSETEKLHLVEGRITRIRKSGKKLVFLDIIQDFQKLQVVYSLTTIADQLPEFSRDDFVSTHEFLKIGDGVSIKGIPFRTKSGELSIRAHSPLKLLSNSLIPVAQKTTIDLDSRYPNYKVCNMIMQPQRLAPLVVKSLVTNSMRDFLINKHQFIEVETPIIANTANGANANPFVTQSEHMKGQDLTLRIAPELFLKKLIVGGFDKVFEIGRVFRNEGIDSSHNPEFTTCEFYQSYTDLNQLIELTEDMLVAILNHVREYINNTGNIKGEEILKNIDEILAKFNSQQEQKQEDLIINNDGTIIKSRYFKLVEFIPAIEKVTKFPLPEDLNDIDSLKQYFQTINLPLPSVISVPSLLNTLASEFVESHCAEPSLIINHPAALSPLSKCFTKEYGTRKFEVANRFEMFINEREYMNAYEEENSPFKQSLNFQNQLKFKEASADTEIAMIPDVNFIKALEYGMPPTGGWGCGIDRLTMLICGVSKIGDVLSFGNLKDVIRY</sequence>
<dbReference type="PROSITE" id="PS50862">
    <property type="entry name" value="AA_TRNA_LIGASE_II"/>
    <property type="match status" value="1"/>
</dbReference>
<protein>
    <recommendedName>
        <fullName evidence="5">Lysyl-tRNA synthetase</fullName>
    </recommendedName>
</protein>
<dbReference type="PANTHER" id="PTHR42918">
    <property type="entry name" value="LYSYL-TRNA SYNTHETASE"/>
    <property type="match status" value="1"/>
</dbReference>
<dbReference type="Gene3D" id="2.40.50.140">
    <property type="entry name" value="Nucleic acid-binding proteins"/>
    <property type="match status" value="1"/>
</dbReference>
<dbReference type="CDD" id="cd04322">
    <property type="entry name" value="LysRS_N"/>
    <property type="match status" value="1"/>
</dbReference>
<evidence type="ECO:0000313" key="8">
    <source>
        <dbReference type="Proteomes" id="UP001360560"/>
    </source>
</evidence>
<reference evidence="7 8" key="1">
    <citation type="journal article" date="2023" name="Elife">
        <title>Identification of key yeast species and microbe-microbe interactions impacting larval growth of Drosophila in the wild.</title>
        <authorList>
            <person name="Mure A."/>
            <person name="Sugiura Y."/>
            <person name="Maeda R."/>
            <person name="Honda K."/>
            <person name="Sakurai N."/>
            <person name="Takahashi Y."/>
            <person name="Watada M."/>
            <person name="Katoh T."/>
            <person name="Gotoh A."/>
            <person name="Gotoh Y."/>
            <person name="Taniguchi I."/>
            <person name="Nakamura K."/>
            <person name="Hayashi T."/>
            <person name="Katayama T."/>
            <person name="Uemura T."/>
            <person name="Hattori Y."/>
        </authorList>
    </citation>
    <scope>NUCLEOTIDE SEQUENCE [LARGE SCALE GENOMIC DNA]</scope>
    <source>
        <strain evidence="7 8">SC-9</strain>
    </source>
</reference>
<dbReference type="InterPro" id="IPR045864">
    <property type="entry name" value="aa-tRNA-synth_II/BPL/LPL"/>
</dbReference>
<dbReference type="GeneID" id="90073308"/>
<dbReference type="InterPro" id="IPR004365">
    <property type="entry name" value="NA-bd_OB_tRNA"/>
</dbReference>
<evidence type="ECO:0000259" key="6">
    <source>
        <dbReference type="PROSITE" id="PS50862"/>
    </source>
</evidence>
<dbReference type="AlphaFoldDB" id="A0AAV5QL29"/>
<dbReference type="InterPro" id="IPR012340">
    <property type="entry name" value="NA-bd_OB-fold"/>
</dbReference>
<evidence type="ECO:0000256" key="2">
    <source>
        <dbReference type="ARBA" id="ARBA00022741"/>
    </source>
</evidence>
<dbReference type="InterPro" id="IPR006195">
    <property type="entry name" value="aa-tRNA-synth_II"/>
</dbReference>
<evidence type="ECO:0000256" key="5">
    <source>
        <dbReference type="ARBA" id="ARBA00030563"/>
    </source>
</evidence>
<keyword evidence="1 7" id="KW-0436">Ligase</keyword>
<keyword evidence="2" id="KW-0547">Nucleotide-binding</keyword>
<dbReference type="SUPFAM" id="SSF50249">
    <property type="entry name" value="Nucleic acid-binding proteins"/>
    <property type="match status" value="1"/>
</dbReference>
<keyword evidence="3" id="KW-0067">ATP-binding</keyword>
<dbReference type="GO" id="GO:0005524">
    <property type="term" value="F:ATP binding"/>
    <property type="evidence" value="ECO:0007669"/>
    <property type="project" value="UniProtKB-KW"/>
</dbReference>
<organism evidence="7 8">
    <name type="scientific">Saccharomycopsis crataegensis</name>
    <dbReference type="NCBI Taxonomy" id="43959"/>
    <lineage>
        <taxon>Eukaryota</taxon>
        <taxon>Fungi</taxon>
        <taxon>Dikarya</taxon>
        <taxon>Ascomycota</taxon>
        <taxon>Saccharomycotina</taxon>
        <taxon>Saccharomycetes</taxon>
        <taxon>Saccharomycopsidaceae</taxon>
        <taxon>Saccharomycopsis</taxon>
    </lineage>
</organism>
<dbReference type="Gene3D" id="3.30.930.10">
    <property type="entry name" value="Bira Bifunctional Protein, Domain 2"/>
    <property type="match status" value="1"/>
</dbReference>
<dbReference type="PRINTS" id="PR00982">
    <property type="entry name" value="TRNASYNTHLYS"/>
</dbReference>
<dbReference type="Pfam" id="PF01336">
    <property type="entry name" value="tRNA_anti-codon"/>
    <property type="match status" value="1"/>
</dbReference>
<dbReference type="InterPro" id="IPR044136">
    <property type="entry name" value="Lys-tRNA-ligase_II_N"/>
</dbReference>
<evidence type="ECO:0000256" key="1">
    <source>
        <dbReference type="ARBA" id="ARBA00022598"/>
    </source>
</evidence>
<keyword evidence="4" id="KW-0030">Aminoacyl-tRNA synthetase</keyword>
<dbReference type="InterPro" id="IPR004364">
    <property type="entry name" value="Aa-tRNA-synt_II"/>
</dbReference>
<dbReference type="PANTHER" id="PTHR42918:SF5">
    <property type="entry name" value="LYSINE--TRNA LIGASE, MITOCHONDRIAL"/>
    <property type="match status" value="1"/>
</dbReference>
<evidence type="ECO:0000256" key="3">
    <source>
        <dbReference type="ARBA" id="ARBA00022840"/>
    </source>
</evidence>
<dbReference type="GO" id="GO:0070154">
    <property type="term" value="P:mitochondrial lysyl-tRNA aminoacylation"/>
    <property type="evidence" value="ECO:0007669"/>
    <property type="project" value="TreeGrafter"/>
</dbReference>
<dbReference type="InterPro" id="IPR018149">
    <property type="entry name" value="Lys-tRNA-synth_II_C"/>
</dbReference>
<dbReference type="Proteomes" id="UP001360560">
    <property type="component" value="Unassembled WGS sequence"/>
</dbReference>
<evidence type="ECO:0000313" key="7">
    <source>
        <dbReference type="EMBL" id="GMM35329.1"/>
    </source>
</evidence>
<dbReference type="SUPFAM" id="SSF55681">
    <property type="entry name" value="Class II aaRS and biotin synthetases"/>
    <property type="match status" value="1"/>
</dbReference>
<dbReference type="RefSeq" id="XP_064852329.1">
    <property type="nucleotide sequence ID" value="XM_064996257.1"/>
</dbReference>
<dbReference type="EMBL" id="BTFZ01000006">
    <property type="protein sequence ID" value="GMM35329.1"/>
    <property type="molecule type" value="Genomic_DNA"/>
</dbReference>
<evidence type="ECO:0000256" key="4">
    <source>
        <dbReference type="ARBA" id="ARBA00023146"/>
    </source>
</evidence>
<keyword evidence="8" id="KW-1185">Reference proteome</keyword>
<accession>A0AAV5QL29</accession>
<dbReference type="Pfam" id="PF00152">
    <property type="entry name" value="tRNA-synt_2"/>
    <property type="match status" value="1"/>
</dbReference>
<dbReference type="GO" id="GO:0004824">
    <property type="term" value="F:lysine-tRNA ligase activity"/>
    <property type="evidence" value="ECO:0007669"/>
    <property type="project" value="InterPro"/>
</dbReference>
<proteinExistence type="predicted"/>
<dbReference type="GO" id="GO:0000049">
    <property type="term" value="F:tRNA binding"/>
    <property type="evidence" value="ECO:0007669"/>
    <property type="project" value="TreeGrafter"/>
</dbReference>
<gene>
    <name evidence="7" type="ORF">DASC09_026540</name>
</gene>
<name>A0AAV5QL29_9ASCO</name>
<comment type="caution">
    <text evidence="7">The sequence shown here is derived from an EMBL/GenBank/DDBJ whole genome shotgun (WGS) entry which is preliminary data.</text>
</comment>
<dbReference type="GO" id="GO:0005739">
    <property type="term" value="C:mitochondrion"/>
    <property type="evidence" value="ECO:0007669"/>
    <property type="project" value="TreeGrafter"/>
</dbReference>